<dbReference type="HAMAP" id="MF_04006">
    <property type="entry name" value="HPV_E6"/>
    <property type="match status" value="1"/>
</dbReference>
<evidence type="ECO:0000256" key="2">
    <source>
        <dbReference type="ARBA" id="ARBA00022518"/>
    </source>
</evidence>
<sequence length="141" mass="16383">MAVFKPKTVQELADSLGVPLVDLLLPCKFCGTFLPYIELVSFDYKHLQLIWTTEDFVFGSCSTCLHATAQHEFTTYFETSVTGREIEHFEQKPIGDIPVRCRFCFKLLDLIEKLDICYKDQQFHKVRRNWKGVCRHCGSLI</sequence>
<evidence type="ECO:0000256" key="14">
    <source>
        <dbReference type="ARBA" id="ARBA00023280"/>
    </source>
</evidence>
<comment type="function">
    <text evidence="16">Plays a major role in the induction and maintenance of cellular transformation. E6 associates with host UBE3A/E6-AP ubiquitin-protein ligase and modulates its activity. Protects host keratinocytes from apoptosis by mediating the degradation of host BAK1. May also inhibit host immune response.</text>
</comment>
<keyword evidence="10 16" id="KW-0238">DNA-binding</keyword>
<evidence type="ECO:0000256" key="12">
    <source>
        <dbReference type="ARBA" id="ARBA00023163"/>
    </source>
</evidence>
<gene>
    <name evidence="16" type="primary">E6</name>
</gene>
<evidence type="ECO:0000313" key="18">
    <source>
        <dbReference type="EMBL" id="AYA93994.1"/>
    </source>
</evidence>
<keyword evidence="4 16" id="KW-0945">Host-virus interaction</keyword>
<dbReference type="Pfam" id="PF00518">
    <property type="entry name" value="E6"/>
    <property type="match status" value="1"/>
</dbReference>
<dbReference type="InterPro" id="IPR038575">
    <property type="entry name" value="E6_sf"/>
</dbReference>
<keyword evidence="2 16" id="KW-0244">Early protein</keyword>
<keyword evidence="8 16" id="KW-0862">Zinc</keyword>
<keyword evidence="12 16" id="KW-0804">Transcription</keyword>
<keyword evidence="11 16" id="KW-0010">Activator</keyword>
<evidence type="ECO:0000256" key="17">
    <source>
        <dbReference type="RuleBase" id="RU363123"/>
    </source>
</evidence>
<evidence type="ECO:0000256" key="1">
    <source>
        <dbReference type="ARBA" id="ARBA00006346"/>
    </source>
</evidence>
<evidence type="ECO:0000256" key="9">
    <source>
        <dbReference type="ARBA" id="ARBA00023015"/>
    </source>
</evidence>
<dbReference type="GO" id="GO:0039648">
    <property type="term" value="P:symbiont-mediated perturbation of host ubiquitin-like protein modification"/>
    <property type="evidence" value="ECO:0007669"/>
    <property type="project" value="UniProtKB-UniRule"/>
</dbReference>
<comment type="subunit">
    <text evidence="16">Forms homodimers. Interacts with ubiquitin-protein ligase UBE3A/E6-AP; this interaction stimulates UBE3A ubiquitin activity. Interacts with host BAK1.</text>
</comment>
<evidence type="ECO:0000256" key="5">
    <source>
        <dbReference type="ARBA" id="ARBA00022632"/>
    </source>
</evidence>
<comment type="caution">
    <text evidence="16">Lacks conserved residue(s) required for the propagation of feature annotation.</text>
</comment>
<keyword evidence="15 16" id="KW-1119">Modulation of host cell apoptosis by virus</keyword>
<dbReference type="InterPro" id="IPR001334">
    <property type="entry name" value="E6"/>
</dbReference>
<dbReference type="GO" id="GO:0006355">
    <property type="term" value="P:regulation of DNA-templated transcription"/>
    <property type="evidence" value="ECO:0007669"/>
    <property type="project" value="UniProtKB-UniRule"/>
</dbReference>
<evidence type="ECO:0000256" key="11">
    <source>
        <dbReference type="ARBA" id="ARBA00023159"/>
    </source>
</evidence>
<dbReference type="GO" id="GO:0030430">
    <property type="term" value="C:host cell cytoplasm"/>
    <property type="evidence" value="ECO:0007669"/>
    <property type="project" value="UniProtKB-SubCell"/>
</dbReference>
<dbReference type="Gene3D" id="3.30.240.40">
    <property type="entry name" value="E6 early regulatory protein"/>
    <property type="match status" value="2"/>
</dbReference>
<keyword evidence="13 16" id="KW-1035">Host cytoplasm</keyword>
<keyword evidence="5 16" id="KW-1090">Inhibition of host innate immune response by virus</keyword>
<accession>A0A385PJD1</accession>
<evidence type="ECO:0000256" key="13">
    <source>
        <dbReference type="ARBA" id="ARBA00023200"/>
    </source>
</evidence>
<dbReference type="GO" id="GO:0003677">
    <property type="term" value="F:DNA binding"/>
    <property type="evidence" value="ECO:0007669"/>
    <property type="project" value="UniProtKB-UniRule"/>
</dbReference>
<dbReference type="SUPFAM" id="SSF161229">
    <property type="entry name" value="E6 C-terminal domain-like"/>
    <property type="match status" value="2"/>
</dbReference>
<dbReference type="GO" id="GO:0006351">
    <property type="term" value="P:DNA-templated transcription"/>
    <property type="evidence" value="ECO:0007669"/>
    <property type="project" value="UniProtKB-UniRule"/>
</dbReference>
<proteinExistence type="inferred from homology"/>
<evidence type="ECO:0000256" key="3">
    <source>
        <dbReference type="ARBA" id="ARBA00022562"/>
    </source>
</evidence>
<dbReference type="GO" id="GO:0008270">
    <property type="term" value="F:zinc ion binding"/>
    <property type="evidence" value="ECO:0007669"/>
    <property type="project" value="UniProtKB-KW"/>
</dbReference>
<evidence type="ECO:0000256" key="6">
    <source>
        <dbReference type="ARBA" id="ARBA00022723"/>
    </source>
</evidence>
<dbReference type="GO" id="GO:0052150">
    <property type="term" value="P:symbiont-mediated perturbation of host apoptosis"/>
    <property type="evidence" value="ECO:0007669"/>
    <property type="project" value="UniProtKB-KW"/>
</dbReference>
<comment type="subcellular location">
    <subcellularLocation>
        <location evidence="16 17">Host cytoplasm</location>
    </subcellularLocation>
    <subcellularLocation>
        <location evidence="16 17">Host nucleus</location>
    </subcellularLocation>
</comment>
<dbReference type="GO" id="GO:0039502">
    <property type="term" value="P:symbiont-mediated suppression of host type I interferon-mediated signaling pathway"/>
    <property type="evidence" value="ECO:0007669"/>
    <property type="project" value="UniProtKB-UniRule"/>
</dbReference>
<evidence type="ECO:0000256" key="15">
    <source>
        <dbReference type="ARBA" id="ARBA00023323"/>
    </source>
</evidence>
<keyword evidence="9 16" id="KW-0805">Transcription regulation</keyword>
<name>A0A385PJD1_9PAPI</name>
<reference evidence="18" key="1">
    <citation type="journal article" date="2018" name="Nat. Med.">
        <title>Expanded skin virome in DOCK8-deficient patients.</title>
        <authorList>
            <consortium name="NISC Comparative Sequencing Program"/>
            <person name="Tirosh O."/>
            <person name="Conlan S."/>
            <person name="Deming C."/>
            <person name="Lee-Lin S.Q."/>
            <person name="Huang X."/>
            <person name="Su H.C."/>
            <person name="Freeman A.F."/>
            <person name="Segre J.A."/>
            <person name="Kong H.H."/>
        </authorList>
    </citation>
    <scope>NUCLEOTIDE SEQUENCE</scope>
    <source>
        <strain evidence="18">HPV-mSK_111</strain>
    </source>
</reference>
<evidence type="ECO:0000256" key="10">
    <source>
        <dbReference type="ARBA" id="ARBA00023125"/>
    </source>
</evidence>
<keyword evidence="14 16" id="KW-0899">Viral immunoevasion</keyword>
<evidence type="ECO:0000256" key="4">
    <source>
        <dbReference type="ARBA" id="ARBA00022581"/>
    </source>
</evidence>
<comment type="similarity">
    <text evidence="1 16 17">Belongs to the papillomaviridae E6 protein family.</text>
</comment>
<dbReference type="GO" id="GO:0042025">
    <property type="term" value="C:host cell nucleus"/>
    <property type="evidence" value="ECO:0007669"/>
    <property type="project" value="UniProtKB-SubCell"/>
</dbReference>
<keyword evidence="3 16" id="KW-1048">Host nucleus</keyword>
<feature type="zinc finger region" evidence="16">
    <location>
        <begin position="101"/>
        <end position="137"/>
    </location>
</feature>
<evidence type="ECO:0000256" key="16">
    <source>
        <dbReference type="HAMAP-Rule" id="MF_04006"/>
    </source>
</evidence>
<dbReference type="EMBL" id="MH777253">
    <property type="protein sequence ID" value="AYA93994.1"/>
    <property type="molecule type" value="Genomic_DNA"/>
</dbReference>
<keyword evidence="7 16" id="KW-0863">Zinc-finger</keyword>
<dbReference type="GO" id="GO:0052170">
    <property type="term" value="P:symbiont-mediated suppression of host innate immune response"/>
    <property type="evidence" value="ECO:0007669"/>
    <property type="project" value="UniProtKB-KW"/>
</dbReference>
<evidence type="ECO:0000256" key="7">
    <source>
        <dbReference type="ARBA" id="ARBA00022771"/>
    </source>
</evidence>
<organism evidence="18">
    <name type="scientific">Human papillomavirus</name>
    <dbReference type="NCBI Taxonomy" id="10566"/>
    <lineage>
        <taxon>Viruses</taxon>
        <taxon>Monodnaviria</taxon>
        <taxon>Shotokuvirae</taxon>
        <taxon>Cossaviricota</taxon>
        <taxon>Papovaviricetes</taxon>
        <taxon>Zurhausenvirales</taxon>
        <taxon>Papillomaviridae</taxon>
    </lineage>
</organism>
<keyword evidence="6 16" id="KW-0479">Metal-binding</keyword>
<protein>
    <recommendedName>
        <fullName evidence="16 17">Protein E6</fullName>
    </recommendedName>
</protein>
<evidence type="ECO:0000256" key="8">
    <source>
        <dbReference type="ARBA" id="ARBA00022833"/>
    </source>
</evidence>